<feature type="domain" description="OTU" evidence="1">
    <location>
        <begin position="70"/>
        <end position="93"/>
    </location>
</feature>
<dbReference type="InterPro" id="IPR003323">
    <property type="entry name" value="OTU_dom"/>
</dbReference>
<keyword evidence="3" id="KW-1185">Reference proteome</keyword>
<reference evidence="2 3" key="1">
    <citation type="journal article" date="2021" name="Elife">
        <title>Chloroplast acquisition without the gene transfer in kleptoplastic sea slugs, Plakobranchus ocellatus.</title>
        <authorList>
            <person name="Maeda T."/>
            <person name="Takahashi S."/>
            <person name="Yoshida T."/>
            <person name="Shimamura S."/>
            <person name="Takaki Y."/>
            <person name="Nagai Y."/>
            <person name="Toyoda A."/>
            <person name="Suzuki Y."/>
            <person name="Arimoto A."/>
            <person name="Ishii H."/>
            <person name="Satoh N."/>
            <person name="Nishiyama T."/>
            <person name="Hasebe M."/>
            <person name="Maruyama T."/>
            <person name="Minagawa J."/>
            <person name="Obokata J."/>
            <person name="Shigenobu S."/>
        </authorList>
    </citation>
    <scope>NUCLEOTIDE SEQUENCE [LARGE SCALE GENOMIC DNA]</scope>
</reference>
<evidence type="ECO:0000259" key="1">
    <source>
        <dbReference type="PROSITE" id="PS50802"/>
    </source>
</evidence>
<name>A0AAV3ZCJ3_9GAST</name>
<sequence length="93" mass="10598">MSRCARRGQCYGRAARSSSEARPRQVSPVFRLVTSQWQERKCRKLRLPLVRTLPVAPPKPPSLLRNNEPCIVHEIRGDGNCLFRCLSLVSLLL</sequence>
<dbReference type="PROSITE" id="PS50802">
    <property type="entry name" value="OTU"/>
    <property type="match status" value="1"/>
</dbReference>
<proteinExistence type="predicted"/>
<organism evidence="2 3">
    <name type="scientific">Plakobranchus ocellatus</name>
    <dbReference type="NCBI Taxonomy" id="259542"/>
    <lineage>
        <taxon>Eukaryota</taxon>
        <taxon>Metazoa</taxon>
        <taxon>Spiralia</taxon>
        <taxon>Lophotrochozoa</taxon>
        <taxon>Mollusca</taxon>
        <taxon>Gastropoda</taxon>
        <taxon>Heterobranchia</taxon>
        <taxon>Euthyneura</taxon>
        <taxon>Panpulmonata</taxon>
        <taxon>Sacoglossa</taxon>
        <taxon>Placobranchoidea</taxon>
        <taxon>Plakobranchidae</taxon>
        <taxon>Plakobranchus</taxon>
    </lineage>
</organism>
<evidence type="ECO:0000313" key="3">
    <source>
        <dbReference type="Proteomes" id="UP000735302"/>
    </source>
</evidence>
<evidence type="ECO:0000313" key="2">
    <source>
        <dbReference type="EMBL" id="GFN96950.1"/>
    </source>
</evidence>
<dbReference type="EMBL" id="BLXT01002711">
    <property type="protein sequence ID" value="GFN96950.1"/>
    <property type="molecule type" value="Genomic_DNA"/>
</dbReference>
<protein>
    <recommendedName>
        <fullName evidence="1">OTU domain-containing protein</fullName>
    </recommendedName>
</protein>
<dbReference type="Proteomes" id="UP000735302">
    <property type="component" value="Unassembled WGS sequence"/>
</dbReference>
<gene>
    <name evidence="2" type="ORF">PoB_002345600</name>
</gene>
<accession>A0AAV3ZCJ3</accession>
<dbReference type="AlphaFoldDB" id="A0AAV3ZCJ3"/>
<comment type="caution">
    <text evidence="2">The sequence shown here is derived from an EMBL/GenBank/DDBJ whole genome shotgun (WGS) entry which is preliminary data.</text>
</comment>